<evidence type="ECO:0000259" key="2">
    <source>
        <dbReference type="PROSITE" id="PS51220"/>
    </source>
</evidence>
<evidence type="ECO:0000256" key="1">
    <source>
        <dbReference type="SAM" id="MobiDB-lite"/>
    </source>
</evidence>
<evidence type="ECO:0000313" key="3">
    <source>
        <dbReference type="EMBL" id="PIO54485.1"/>
    </source>
</evidence>
<dbReference type="Proteomes" id="UP000230423">
    <property type="component" value="Unassembled WGS sequence"/>
</dbReference>
<dbReference type="GO" id="GO:0007160">
    <property type="term" value="P:cell-matrix adhesion"/>
    <property type="evidence" value="ECO:0007669"/>
    <property type="project" value="InterPro"/>
</dbReference>
<sequence>SSAYGQQNIYQQQQYRRKRQMPGRISQPGMVVDPLLLDNITQAVRDGYTGANGWRAEHAFIVTWYR</sequence>
<proteinExistence type="predicted"/>
<protein>
    <recommendedName>
        <fullName evidence="2">NIDO domain-containing protein</fullName>
    </recommendedName>
</protein>
<name>A0A2G9T996_TELCI</name>
<dbReference type="AlphaFoldDB" id="A0A2G9T996"/>
<feature type="non-terminal residue" evidence="3">
    <location>
        <position position="66"/>
    </location>
</feature>
<dbReference type="InterPro" id="IPR003886">
    <property type="entry name" value="NIDO_dom"/>
</dbReference>
<feature type="non-terminal residue" evidence="3">
    <location>
        <position position="1"/>
    </location>
</feature>
<organism evidence="3 4">
    <name type="scientific">Teladorsagia circumcincta</name>
    <name type="common">Brown stomach worm</name>
    <name type="synonym">Ostertagia circumcincta</name>
    <dbReference type="NCBI Taxonomy" id="45464"/>
    <lineage>
        <taxon>Eukaryota</taxon>
        <taxon>Metazoa</taxon>
        <taxon>Ecdysozoa</taxon>
        <taxon>Nematoda</taxon>
        <taxon>Chromadorea</taxon>
        <taxon>Rhabditida</taxon>
        <taxon>Rhabditina</taxon>
        <taxon>Rhabditomorpha</taxon>
        <taxon>Strongyloidea</taxon>
        <taxon>Trichostrongylidae</taxon>
        <taxon>Teladorsagia</taxon>
    </lineage>
</organism>
<evidence type="ECO:0000313" key="4">
    <source>
        <dbReference type="Proteomes" id="UP000230423"/>
    </source>
</evidence>
<feature type="compositionally biased region" description="Low complexity" evidence="1">
    <location>
        <begin position="1"/>
        <end position="14"/>
    </location>
</feature>
<feature type="domain" description="NIDO" evidence="2">
    <location>
        <begin position="1"/>
        <end position="66"/>
    </location>
</feature>
<dbReference type="EMBL" id="KZ396137">
    <property type="protein sequence ID" value="PIO54485.1"/>
    <property type="molecule type" value="Genomic_DNA"/>
</dbReference>
<feature type="region of interest" description="Disordered" evidence="1">
    <location>
        <begin position="1"/>
        <end position="26"/>
    </location>
</feature>
<reference evidence="3 4" key="1">
    <citation type="submission" date="2015-09" db="EMBL/GenBank/DDBJ databases">
        <title>Draft genome of the parasitic nematode Teladorsagia circumcincta isolate WARC Sus (inbred).</title>
        <authorList>
            <person name="Mitreva M."/>
        </authorList>
    </citation>
    <scope>NUCLEOTIDE SEQUENCE [LARGE SCALE GENOMIC DNA]</scope>
    <source>
        <strain evidence="3 4">S</strain>
    </source>
</reference>
<keyword evidence="4" id="KW-1185">Reference proteome</keyword>
<accession>A0A2G9T996</accession>
<gene>
    <name evidence="3" type="ORF">TELCIR_24151</name>
</gene>
<dbReference type="OrthoDB" id="6051552at2759"/>
<dbReference type="PROSITE" id="PS51220">
    <property type="entry name" value="NIDO"/>
    <property type="match status" value="1"/>
</dbReference>